<proteinExistence type="predicted"/>
<dbReference type="Proteomes" id="UP001055879">
    <property type="component" value="Linkage Group LG06"/>
</dbReference>
<evidence type="ECO:0000313" key="1">
    <source>
        <dbReference type="EMBL" id="KAI3719835.1"/>
    </source>
</evidence>
<dbReference type="EMBL" id="CM042052">
    <property type="protein sequence ID" value="KAI3719835.1"/>
    <property type="molecule type" value="Genomic_DNA"/>
</dbReference>
<sequence>MGISSKGFTVEVIENVVLKELNFYNLDESIEGKLMPKKLRGVCAIQVTELKCGGIVIGIMFDHRVADGYSANMFNSSWADMARSETPSMFKKSILNPRNPTTYSSSMNSNLFDGNRVIGTKVPVHGQDGLWVR</sequence>
<gene>
    <name evidence="1" type="ORF">L6452_20740</name>
</gene>
<accession>A0ACB9BD11</accession>
<protein>
    <submittedName>
        <fullName evidence="1">Uncharacterized protein</fullName>
    </submittedName>
</protein>
<keyword evidence="2" id="KW-1185">Reference proteome</keyword>
<reference evidence="2" key="1">
    <citation type="journal article" date="2022" name="Mol. Ecol. Resour.">
        <title>The genomes of chicory, endive, great burdock and yacon provide insights into Asteraceae palaeo-polyploidization history and plant inulin production.</title>
        <authorList>
            <person name="Fan W."/>
            <person name="Wang S."/>
            <person name="Wang H."/>
            <person name="Wang A."/>
            <person name="Jiang F."/>
            <person name="Liu H."/>
            <person name="Zhao H."/>
            <person name="Xu D."/>
            <person name="Zhang Y."/>
        </authorList>
    </citation>
    <scope>NUCLEOTIDE SEQUENCE [LARGE SCALE GENOMIC DNA]</scope>
    <source>
        <strain evidence="2">cv. Niubang</strain>
    </source>
</reference>
<evidence type="ECO:0000313" key="2">
    <source>
        <dbReference type="Proteomes" id="UP001055879"/>
    </source>
</evidence>
<comment type="caution">
    <text evidence="1">The sequence shown here is derived from an EMBL/GenBank/DDBJ whole genome shotgun (WGS) entry which is preliminary data.</text>
</comment>
<organism evidence="1 2">
    <name type="scientific">Arctium lappa</name>
    <name type="common">Greater burdock</name>
    <name type="synonym">Lappa major</name>
    <dbReference type="NCBI Taxonomy" id="4217"/>
    <lineage>
        <taxon>Eukaryota</taxon>
        <taxon>Viridiplantae</taxon>
        <taxon>Streptophyta</taxon>
        <taxon>Embryophyta</taxon>
        <taxon>Tracheophyta</taxon>
        <taxon>Spermatophyta</taxon>
        <taxon>Magnoliopsida</taxon>
        <taxon>eudicotyledons</taxon>
        <taxon>Gunneridae</taxon>
        <taxon>Pentapetalae</taxon>
        <taxon>asterids</taxon>
        <taxon>campanulids</taxon>
        <taxon>Asterales</taxon>
        <taxon>Asteraceae</taxon>
        <taxon>Carduoideae</taxon>
        <taxon>Cardueae</taxon>
        <taxon>Arctiinae</taxon>
        <taxon>Arctium</taxon>
    </lineage>
</organism>
<name>A0ACB9BD11_ARCLA</name>
<reference evidence="1 2" key="2">
    <citation type="journal article" date="2022" name="Mol. Ecol. Resour.">
        <title>The genomes of chicory, endive, great burdock and yacon provide insights into Asteraceae paleo-polyploidization history and plant inulin production.</title>
        <authorList>
            <person name="Fan W."/>
            <person name="Wang S."/>
            <person name="Wang H."/>
            <person name="Wang A."/>
            <person name="Jiang F."/>
            <person name="Liu H."/>
            <person name="Zhao H."/>
            <person name="Xu D."/>
            <person name="Zhang Y."/>
        </authorList>
    </citation>
    <scope>NUCLEOTIDE SEQUENCE [LARGE SCALE GENOMIC DNA]</scope>
    <source>
        <strain evidence="2">cv. Niubang</strain>
    </source>
</reference>